<keyword evidence="3" id="KW-0732">Signal</keyword>
<keyword evidence="1" id="KW-1015">Disulfide bond</keyword>
<organism evidence="5 6">
    <name type="scientific">Sander lucioperca</name>
    <name type="common">Pike-perch</name>
    <name type="synonym">Perca lucioperca</name>
    <dbReference type="NCBI Taxonomy" id="283035"/>
    <lineage>
        <taxon>Eukaryota</taxon>
        <taxon>Metazoa</taxon>
        <taxon>Chordata</taxon>
        <taxon>Craniata</taxon>
        <taxon>Vertebrata</taxon>
        <taxon>Euteleostomi</taxon>
        <taxon>Actinopterygii</taxon>
        <taxon>Neopterygii</taxon>
        <taxon>Teleostei</taxon>
        <taxon>Neoteleostei</taxon>
        <taxon>Acanthomorphata</taxon>
        <taxon>Eupercaria</taxon>
        <taxon>Perciformes</taxon>
        <taxon>Percoidei</taxon>
        <taxon>Percidae</taxon>
        <taxon>Luciopercinae</taxon>
        <taxon>Sander</taxon>
    </lineage>
</organism>
<dbReference type="SMART" id="SM00034">
    <property type="entry name" value="CLECT"/>
    <property type="match status" value="1"/>
</dbReference>
<evidence type="ECO:0000256" key="2">
    <source>
        <dbReference type="SAM" id="Phobius"/>
    </source>
</evidence>
<proteinExistence type="predicted"/>
<keyword evidence="6" id="KW-1185">Reference proteome</keyword>
<keyword evidence="2" id="KW-0812">Transmembrane</keyword>
<dbReference type="Proteomes" id="UP000694568">
    <property type="component" value="Unplaced"/>
</dbReference>
<dbReference type="InterPro" id="IPR016187">
    <property type="entry name" value="CTDL_fold"/>
</dbReference>
<protein>
    <recommendedName>
        <fullName evidence="4">C-type lectin domain-containing protein</fullName>
    </recommendedName>
</protein>
<dbReference type="AlphaFoldDB" id="A0A8C9X782"/>
<dbReference type="PROSITE" id="PS50041">
    <property type="entry name" value="C_TYPE_LECTIN_2"/>
    <property type="match status" value="1"/>
</dbReference>
<evidence type="ECO:0000259" key="4">
    <source>
        <dbReference type="PROSITE" id="PS50041"/>
    </source>
</evidence>
<accession>A0A8C9X782</accession>
<dbReference type="Gene3D" id="3.10.100.10">
    <property type="entry name" value="Mannose-Binding Protein A, subunit A"/>
    <property type="match status" value="1"/>
</dbReference>
<dbReference type="Ensembl" id="ENSSLUT00000004788.1">
    <property type="protein sequence ID" value="ENSSLUP00000004654.1"/>
    <property type="gene ID" value="ENSSLUG00000002094.1"/>
</dbReference>
<dbReference type="GeneTree" id="ENSGT01100000263473"/>
<feature type="signal peptide" evidence="3">
    <location>
        <begin position="1"/>
        <end position="16"/>
    </location>
</feature>
<dbReference type="InterPro" id="IPR001304">
    <property type="entry name" value="C-type_lectin-like"/>
</dbReference>
<feature type="domain" description="C-type lectin" evidence="4">
    <location>
        <begin position="24"/>
        <end position="137"/>
    </location>
</feature>
<name>A0A8C9X782_SANLU</name>
<evidence type="ECO:0000256" key="1">
    <source>
        <dbReference type="ARBA" id="ARBA00023157"/>
    </source>
</evidence>
<evidence type="ECO:0000313" key="6">
    <source>
        <dbReference type="Proteomes" id="UP000694568"/>
    </source>
</evidence>
<dbReference type="PANTHER" id="PTHR45784:SF3">
    <property type="entry name" value="C-TYPE LECTIN DOMAIN FAMILY 4 MEMBER K-LIKE-RELATED"/>
    <property type="match status" value="1"/>
</dbReference>
<evidence type="ECO:0000256" key="3">
    <source>
        <dbReference type="SAM" id="SignalP"/>
    </source>
</evidence>
<reference evidence="5" key="1">
    <citation type="submission" date="2025-08" db="UniProtKB">
        <authorList>
            <consortium name="Ensembl"/>
        </authorList>
    </citation>
    <scope>IDENTIFICATION</scope>
</reference>
<reference evidence="5" key="2">
    <citation type="submission" date="2025-09" db="UniProtKB">
        <authorList>
            <consortium name="Ensembl"/>
        </authorList>
    </citation>
    <scope>IDENTIFICATION</scope>
</reference>
<dbReference type="InterPro" id="IPR018378">
    <property type="entry name" value="C-type_lectin_CS"/>
</dbReference>
<dbReference type="InterPro" id="IPR016186">
    <property type="entry name" value="C-type_lectin-like/link_sf"/>
</dbReference>
<keyword evidence="2" id="KW-1133">Transmembrane helix</keyword>
<keyword evidence="2" id="KW-0472">Membrane</keyword>
<feature type="transmembrane region" description="Helical" evidence="2">
    <location>
        <begin position="142"/>
        <end position="165"/>
    </location>
</feature>
<dbReference type="Pfam" id="PF00059">
    <property type="entry name" value="Lectin_C"/>
    <property type="match status" value="1"/>
</dbReference>
<feature type="chain" id="PRO_5034413883" description="C-type lectin domain-containing protein" evidence="3">
    <location>
        <begin position="17"/>
        <end position="179"/>
    </location>
</feature>
<dbReference type="PROSITE" id="PS00615">
    <property type="entry name" value="C_TYPE_LECTIN_1"/>
    <property type="match status" value="1"/>
</dbReference>
<evidence type="ECO:0000313" key="5">
    <source>
        <dbReference type="Ensembl" id="ENSSLUP00000004654.1"/>
    </source>
</evidence>
<dbReference type="PANTHER" id="PTHR45784">
    <property type="entry name" value="C-TYPE LECTIN DOMAIN FAMILY 20 MEMBER A-RELATED"/>
    <property type="match status" value="1"/>
</dbReference>
<dbReference type="SUPFAM" id="SSF56436">
    <property type="entry name" value="C-type lectin-like"/>
    <property type="match status" value="1"/>
</dbReference>
<sequence>MDPILTFFLFLGQCSFFVSELYEYHFINESKTWSEAQSYCRQHYTDLATVSNMADTKRLHGSAQNQDGAWIGLYCIYTKSINTWRWSLPGEEYKESTSKWSNGEPNDNGNDPENCVLMRNHGWFDVPCTHKCKFMCYDGENMWLIILLYVAIYSISSCLPIVFYVDTLSFLYRIKYKLG</sequence>